<dbReference type="NCBIfam" id="TIGR00121">
    <property type="entry name" value="birA_ligase"/>
    <property type="match status" value="1"/>
</dbReference>
<keyword evidence="2" id="KW-0092">Biotin</keyword>
<dbReference type="Proteomes" id="UP000214673">
    <property type="component" value="Unassembled WGS sequence"/>
</dbReference>
<evidence type="ECO:0000313" key="8">
    <source>
        <dbReference type="Proteomes" id="UP000196640"/>
    </source>
</evidence>
<comment type="caution">
    <text evidence="7">The sequence shown here is derived from an EMBL/GenBank/DDBJ whole genome shotgun (WGS) entry which is preliminary data.</text>
</comment>
<dbReference type="Pfam" id="PF03099">
    <property type="entry name" value="BPL_LplA_LipB"/>
    <property type="match status" value="1"/>
</dbReference>
<comment type="catalytic activity">
    <reaction evidence="4">
        <text>biotin + L-lysyl-[protein] + ATP = N(6)-biotinyl-L-lysyl-[protein] + AMP + diphosphate + H(+)</text>
        <dbReference type="Rhea" id="RHEA:11756"/>
        <dbReference type="Rhea" id="RHEA-COMP:9752"/>
        <dbReference type="Rhea" id="RHEA-COMP:10505"/>
        <dbReference type="ChEBI" id="CHEBI:15378"/>
        <dbReference type="ChEBI" id="CHEBI:29969"/>
        <dbReference type="ChEBI" id="CHEBI:30616"/>
        <dbReference type="ChEBI" id="CHEBI:33019"/>
        <dbReference type="ChEBI" id="CHEBI:57586"/>
        <dbReference type="ChEBI" id="CHEBI:83144"/>
        <dbReference type="ChEBI" id="CHEBI:456215"/>
        <dbReference type="EC" id="6.3.4.15"/>
    </reaction>
</comment>
<dbReference type="STRING" id="366616.CG51_06230"/>
<dbReference type="PROSITE" id="PS51733">
    <property type="entry name" value="BPL_LPL_CATALYTIC"/>
    <property type="match status" value="1"/>
</dbReference>
<dbReference type="Pfam" id="PF02237">
    <property type="entry name" value="BPL_C"/>
    <property type="match status" value="1"/>
</dbReference>
<name>A0A212AQB2_9RHOB</name>
<dbReference type="InterPro" id="IPR045864">
    <property type="entry name" value="aa-tRNA-synth_II/BPL/LPL"/>
</dbReference>
<dbReference type="EC" id="6.3.4.15" evidence="3"/>
<dbReference type="GO" id="GO:0004077">
    <property type="term" value="F:biotin--[biotin carboxyl-carrier protein] ligase activity"/>
    <property type="evidence" value="ECO:0007669"/>
    <property type="project" value="UniProtKB-EC"/>
</dbReference>
<dbReference type="GO" id="GO:0005737">
    <property type="term" value="C:cytoplasm"/>
    <property type="evidence" value="ECO:0007669"/>
    <property type="project" value="TreeGrafter"/>
</dbReference>
<dbReference type="AlphaFoldDB" id="A0A212AQB2"/>
<dbReference type="Proteomes" id="UP000196640">
    <property type="component" value="Unassembled WGS sequence"/>
</dbReference>
<gene>
    <name evidence="7" type="ORF">CDV52_10840</name>
    <name evidence="6" type="ORF">CDV53_14575</name>
</gene>
<dbReference type="EMBL" id="NIPV01000086">
    <property type="protein sequence ID" value="OWJ73948.1"/>
    <property type="molecule type" value="Genomic_DNA"/>
</dbReference>
<reference evidence="8 9" key="1">
    <citation type="submission" date="2016-11" db="EMBL/GenBank/DDBJ databases">
        <title>Comparison of Traditional DNA-DNA Hybridization with In Silico Genomic Analysis.</title>
        <authorList>
            <person name="Nicholson A.C."/>
            <person name="Sammons S."/>
            <person name="Humrighouse B.W."/>
            <person name="Graziano J."/>
            <person name="Lasker B."/>
            <person name="Whitney A.M."/>
            <person name="Mcquiston J.R."/>
        </authorList>
    </citation>
    <scope>NUCLEOTIDE SEQUENCE [LARGE SCALE GENOMIC DNA]</scope>
    <source>
        <strain evidence="6 9">H1892</strain>
        <strain evidence="7 8">H2381</strain>
    </source>
</reference>
<evidence type="ECO:0000256" key="1">
    <source>
        <dbReference type="ARBA" id="ARBA00022598"/>
    </source>
</evidence>
<protein>
    <recommendedName>
        <fullName evidence="3">biotin--[biotin carboxyl-carrier protein] ligase</fullName>
        <ecNumber evidence="3">6.3.4.15</ecNumber>
    </recommendedName>
</protein>
<dbReference type="CDD" id="cd16442">
    <property type="entry name" value="BPL"/>
    <property type="match status" value="1"/>
</dbReference>
<dbReference type="PANTHER" id="PTHR12835:SF5">
    <property type="entry name" value="BIOTIN--PROTEIN LIGASE"/>
    <property type="match status" value="1"/>
</dbReference>
<evidence type="ECO:0000313" key="6">
    <source>
        <dbReference type="EMBL" id="OWJ73948.1"/>
    </source>
</evidence>
<dbReference type="Gene3D" id="3.30.930.10">
    <property type="entry name" value="Bira Bifunctional Protein, Domain 2"/>
    <property type="match status" value="1"/>
</dbReference>
<evidence type="ECO:0000313" key="9">
    <source>
        <dbReference type="Proteomes" id="UP000214673"/>
    </source>
</evidence>
<dbReference type="SUPFAM" id="SSF55681">
    <property type="entry name" value="Class II aaRS and biotin synthetases"/>
    <property type="match status" value="1"/>
</dbReference>
<dbReference type="InterPro" id="IPR003142">
    <property type="entry name" value="BPL_C"/>
</dbReference>
<organism evidence="7 8">
    <name type="scientific">Haematobacter missouriensis</name>
    <dbReference type="NCBI Taxonomy" id="366616"/>
    <lineage>
        <taxon>Bacteria</taxon>
        <taxon>Pseudomonadati</taxon>
        <taxon>Pseudomonadota</taxon>
        <taxon>Alphaproteobacteria</taxon>
        <taxon>Rhodobacterales</taxon>
        <taxon>Paracoccaceae</taxon>
        <taxon>Haematobacter</taxon>
    </lineage>
</organism>
<dbReference type="PANTHER" id="PTHR12835">
    <property type="entry name" value="BIOTIN PROTEIN LIGASE"/>
    <property type="match status" value="1"/>
</dbReference>
<sequence length="252" mass="26268">MTRVADWPAGIGRHVHAELDSTLNEAARIAPVLSAPAWILTYNQTQGRGRRGRPWAMPSGNFAGALVLRPQEPPATVALRSFVAALALADALSEVTGRPELLALKWPNDVLLAGGKVAGILLEGIGQGGHVSHLAIGIGVNLAEAPPAEALEPGAVHPVSLLAATGAQVAPEEFLSVLARSYAAREAVFMTQGFAPIREAWLARAARLGERITARTGSTATTGIFETIDAQGALVLATSEGRRAIPAAEVFF</sequence>
<evidence type="ECO:0000256" key="3">
    <source>
        <dbReference type="ARBA" id="ARBA00024227"/>
    </source>
</evidence>
<dbReference type="RefSeq" id="WP_035745119.1">
    <property type="nucleotide sequence ID" value="NZ_CALUEG010000034.1"/>
</dbReference>
<dbReference type="OrthoDB" id="9807064at2"/>
<proteinExistence type="predicted"/>
<keyword evidence="1 7" id="KW-0436">Ligase</keyword>
<keyword evidence="9" id="KW-1185">Reference proteome</keyword>
<evidence type="ECO:0000256" key="4">
    <source>
        <dbReference type="ARBA" id="ARBA00047846"/>
    </source>
</evidence>
<evidence type="ECO:0000256" key="2">
    <source>
        <dbReference type="ARBA" id="ARBA00023267"/>
    </source>
</evidence>
<feature type="domain" description="BPL/LPL catalytic" evidence="5">
    <location>
        <begin position="5"/>
        <end position="190"/>
    </location>
</feature>
<evidence type="ECO:0000313" key="7">
    <source>
        <dbReference type="EMBL" id="OWJ83516.1"/>
    </source>
</evidence>
<dbReference type="EMBL" id="NIPX01000019">
    <property type="protein sequence ID" value="OWJ83516.1"/>
    <property type="molecule type" value="Genomic_DNA"/>
</dbReference>
<accession>A0A212AQB2</accession>
<dbReference type="InterPro" id="IPR004408">
    <property type="entry name" value="Biotin_CoA_COase_ligase"/>
</dbReference>
<evidence type="ECO:0000259" key="5">
    <source>
        <dbReference type="PROSITE" id="PS51733"/>
    </source>
</evidence>
<dbReference type="InterPro" id="IPR004143">
    <property type="entry name" value="BPL_LPL_catalytic"/>
</dbReference>